<evidence type="ECO:0000259" key="6">
    <source>
        <dbReference type="Pfam" id="PF01694"/>
    </source>
</evidence>
<accession>A0ABU9B1N8</accession>
<feature type="transmembrane region" description="Helical" evidence="5">
    <location>
        <begin position="162"/>
        <end position="182"/>
    </location>
</feature>
<dbReference type="RefSeq" id="WP_341407440.1">
    <property type="nucleotide sequence ID" value="NZ_JBBUKT010000013.1"/>
</dbReference>
<evidence type="ECO:0000313" key="7">
    <source>
        <dbReference type="EMBL" id="MEK7953673.1"/>
    </source>
</evidence>
<dbReference type="InterPro" id="IPR035952">
    <property type="entry name" value="Rhomboid-like_sf"/>
</dbReference>
<proteinExistence type="predicted"/>
<dbReference type="InterPro" id="IPR022764">
    <property type="entry name" value="Peptidase_S54_rhomboid_dom"/>
</dbReference>
<feature type="transmembrane region" description="Helical" evidence="5">
    <location>
        <begin position="106"/>
        <end position="125"/>
    </location>
</feature>
<gene>
    <name evidence="7" type="ORF">WKV53_24370</name>
</gene>
<evidence type="ECO:0000256" key="3">
    <source>
        <dbReference type="ARBA" id="ARBA00022989"/>
    </source>
</evidence>
<comment type="subcellular location">
    <subcellularLocation>
        <location evidence="1">Membrane</location>
        <topology evidence="1">Multi-pass membrane protein</topology>
    </subcellularLocation>
</comment>
<dbReference type="PANTHER" id="PTHR43066">
    <property type="entry name" value="RHOMBOID-RELATED PROTEIN"/>
    <property type="match status" value="1"/>
</dbReference>
<keyword evidence="3 5" id="KW-1133">Transmembrane helix</keyword>
<keyword evidence="7" id="KW-0378">Hydrolase</keyword>
<comment type="caution">
    <text evidence="7">The sequence shown here is derived from an EMBL/GenBank/DDBJ whole genome shotgun (WGS) entry which is preliminary data.</text>
</comment>
<feature type="transmembrane region" description="Helical" evidence="5">
    <location>
        <begin position="131"/>
        <end position="150"/>
    </location>
</feature>
<feature type="domain" description="Peptidase S54 rhomboid" evidence="6">
    <location>
        <begin position="68"/>
        <end position="208"/>
    </location>
</feature>
<evidence type="ECO:0000313" key="8">
    <source>
        <dbReference type="Proteomes" id="UP001371305"/>
    </source>
</evidence>
<organism evidence="7 8">
    <name type="scientific">Luteolibacter soli</name>
    <dbReference type="NCBI Taxonomy" id="3135280"/>
    <lineage>
        <taxon>Bacteria</taxon>
        <taxon>Pseudomonadati</taxon>
        <taxon>Verrucomicrobiota</taxon>
        <taxon>Verrucomicrobiia</taxon>
        <taxon>Verrucomicrobiales</taxon>
        <taxon>Verrucomicrobiaceae</taxon>
        <taxon>Luteolibacter</taxon>
    </lineage>
</organism>
<sequence>MHSPFVPGRSQRWKWWWEDVRSARFSLALAGVILVIEAVLAVLGGAGAIPGVYQALGLSRQGIQRGWIWQIASHALIHGVWWHAVLNVLVLVSTGARVERIGGWRTAARVFLMGALAGGVAFLLLPATESGMVLVGASGGIFALLLWLTTVSPQSRMLLLPLSAKNLGLGVLLASGILAVAVPWMPAGVLAVSHSCHFGGALAGWLMARRSMGSPVTLADLQKARARREPGVEP</sequence>
<keyword evidence="4 5" id="KW-0472">Membrane</keyword>
<evidence type="ECO:0000256" key="4">
    <source>
        <dbReference type="ARBA" id="ARBA00023136"/>
    </source>
</evidence>
<dbReference type="GO" id="GO:0006508">
    <property type="term" value="P:proteolysis"/>
    <property type="evidence" value="ECO:0007669"/>
    <property type="project" value="UniProtKB-KW"/>
</dbReference>
<evidence type="ECO:0000256" key="2">
    <source>
        <dbReference type="ARBA" id="ARBA00022692"/>
    </source>
</evidence>
<keyword evidence="2 5" id="KW-0812">Transmembrane</keyword>
<evidence type="ECO:0000256" key="5">
    <source>
        <dbReference type="SAM" id="Phobius"/>
    </source>
</evidence>
<dbReference type="SUPFAM" id="SSF144091">
    <property type="entry name" value="Rhomboid-like"/>
    <property type="match status" value="1"/>
</dbReference>
<dbReference type="Gene3D" id="1.20.1540.10">
    <property type="entry name" value="Rhomboid-like"/>
    <property type="match status" value="1"/>
</dbReference>
<protein>
    <submittedName>
        <fullName evidence="7">Rhomboid family intramembrane serine protease</fullName>
        <ecNumber evidence="7">3.4.21.105</ecNumber>
    </submittedName>
</protein>
<dbReference type="Proteomes" id="UP001371305">
    <property type="component" value="Unassembled WGS sequence"/>
</dbReference>
<name>A0ABU9B1N8_9BACT</name>
<reference evidence="7 8" key="1">
    <citation type="submission" date="2024-04" db="EMBL/GenBank/DDBJ databases">
        <title>Luteolibacter sp. isolated from soil.</title>
        <authorList>
            <person name="An J."/>
        </authorList>
    </citation>
    <scope>NUCLEOTIDE SEQUENCE [LARGE SCALE GENOMIC DNA]</scope>
    <source>
        <strain evidence="7 8">Y139</strain>
    </source>
</reference>
<feature type="transmembrane region" description="Helical" evidence="5">
    <location>
        <begin position="25"/>
        <end position="47"/>
    </location>
</feature>
<dbReference type="EC" id="3.4.21.105" evidence="7"/>
<dbReference type="Pfam" id="PF01694">
    <property type="entry name" value="Rhomboid"/>
    <property type="match status" value="1"/>
</dbReference>
<dbReference type="GO" id="GO:0008233">
    <property type="term" value="F:peptidase activity"/>
    <property type="evidence" value="ECO:0007669"/>
    <property type="project" value="UniProtKB-KW"/>
</dbReference>
<dbReference type="EMBL" id="JBBUKT010000013">
    <property type="protein sequence ID" value="MEK7953673.1"/>
    <property type="molecule type" value="Genomic_DNA"/>
</dbReference>
<feature type="transmembrane region" description="Helical" evidence="5">
    <location>
        <begin position="67"/>
        <end position="94"/>
    </location>
</feature>
<keyword evidence="8" id="KW-1185">Reference proteome</keyword>
<keyword evidence="7" id="KW-0645">Protease</keyword>
<feature type="transmembrane region" description="Helical" evidence="5">
    <location>
        <begin position="188"/>
        <end position="208"/>
    </location>
</feature>
<evidence type="ECO:0000256" key="1">
    <source>
        <dbReference type="ARBA" id="ARBA00004141"/>
    </source>
</evidence>